<keyword evidence="5" id="KW-0843">Virulence</keyword>
<gene>
    <name evidence="11" type="ORF">QBC36DRAFT_391189</name>
</gene>
<evidence type="ECO:0000256" key="3">
    <source>
        <dbReference type="ARBA" id="ARBA00022692"/>
    </source>
</evidence>
<keyword evidence="12" id="KW-1185">Reference proteome</keyword>
<evidence type="ECO:0000313" key="12">
    <source>
        <dbReference type="Proteomes" id="UP001302321"/>
    </source>
</evidence>
<accession>A0AAN7A3S6</accession>
<reference evidence="11" key="2">
    <citation type="submission" date="2023-05" db="EMBL/GenBank/DDBJ databases">
        <authorList>
            <consortium name="Lawrence Berkeley National Laboratory"/>
            <person name="Steindorff A."/>
            <person name="Hensen N."/>
            <person name="Bonometti L."/>
            <person name="Westerberg I."/>
            <person name="Brannstrom I.O."/>
            <person name="Guillou S."/>
            <person name="Cros-Aarteil S."/>
            <person name="Calhoun S."/>
            <person name="Haridas S."/>
            <person name="Kuo A."/>
            <person name="Mondo S."/>
            <person name="Pangilinan J."/>
            <person name="Riley R."/>
            <person name="Labutti K."/>
            <person name="Andreopoulos B."/>
            <person name="Lipzen A."/>
            <person name="Chen C."/>
            <person name="Yanf M."/>
            <person name="Daum C."/>
            <person name="Ng V."/>
            <person name="Clum A."/>
            <person name="Ohm R."/>
            <person name="Martin F."/>
            <person name="Silar P."/>
            <person name="Natvig D."/>
            <person name="Lalanne C."/>
            <person name="Gautier V."/>
            <person name="Ament-Velasquez S.L."/>
            <person name="Kruys A."/>
            <person name="Hutchinson M.I."/>
            <person name="Powell A.J."/>
            <person name="Barry K."/>
            <person name="Miller A.N."/>
            <person name="Grigoriev I.V."/>
            <person name="Debuchy R."/>
            <person name="Gladieux P."/>
            <person name="Thoren M.H."/>
            <person name="Johannesson H."/>
        </authorList>
    </citation>
    <scope>NUCLEOTIDE SEQUENCE</scope>
    <source>
        <strain evidence="11">CBS 892.96</strain>
    </source>
</reference>
<comment type="subcellular location">
    <subcellularLocation>
        <location evidence="1">Membrane</location>
        <topology evidence="1">Single-pass membrane protein</topology>
    </subcellularLocation>
</comment>
<dbReference type="PANTHER" id="PTHR33365:SF4">
    <property type="entry name" value="CYCLOCHLOROTINE BIOSYNTHESIS PROTEIN O"/>
    <property type="match status" value="1"/>
</dbReference>
<evidence type="ECO:0000256" key="8">
    <source>
        <dbReference type="ARBA" id="ARBA00035112"/>
    </source>
</evidence>
<protein>
    <recommendedName>
        <fullName evidence="13">Tat pathway signal sequence</fullName>
    </recommendedName>
</protein>
<name>A0AAN7A3S6_9PEZI</name>
<evidence type="ECO:0000256" key="7">
    <source>
        <dbReference type="ARBA" id="ARBA00023180"/>
    </source>
</evidence>
<comment type="pathway">
    <text evidence="2">Mycotoxin biosynthesis.</text>
</comment>
<dbReference type="Proteomes" id="UP001302321">
    <property type="component" value="Unassembled WGS sequence"/>
</dbReference>
<evidence type="ECO:0000256" key="2">
    <source>
        <dbReference type="ARBA" id="ARBA00004685"/>
    </source>
</evidence>
<dbReference type="Pfam" id="PF11807">
    <property type="entry name" value="UstYa"/>
    <property type="match status" value="1"/>
</dbReference>
<feature type="compositionally biased region" description="Polar residues" evidence="9">
    <location>
        <begin position="15"/>
        <end position="27"/>
    </location>
</feature>
<dbReference type="PANTHER" id="PTHR33365">
    <property type="entry name" value="YALI0B05434P"/>
    <property type="match status" value="1"/>
</dbReference>
<sequence length="265" mass="29594">MFQSRQYVRLRNIGPDSTSGDTATRNGSAAHHHKPLPHSLRRPATATIVFLVSIVLNFFLLGKVLLSNTARDRILTYSPALPAISHERVVFSSGFGIEQSPFQGPPSEENNKLWAGLYDFGISRISADEARPMDNKTLPIPGREGGYVVQLSVFHQLHCLNLIRKGLYGAVDMTNVDELLGIEHLDHCLDMLRQSVMCSSDITPTTFARQTSSSPMKIVAEVVHTCRNFAKVQQWAWNRRLTTELDKNTLVTNDPLGWGTYTYSP</sequence>
<keyword evidence="7" id="KW-0325">Glycoprotein</keyword>
<evidence type="ECO:0000256" key="10">
    <source>
        <dbReference type="SAM" id="Phobius"/>
    </source>
</evidence>
<dbReference type="AlphaFoldDB" id="A0AAN7A3S6"/>
<dbReference type="EMBL" id="MU866586">
    <property type="protein sequence ID" value="KAK4171322.1"/>
    <property type="molecule type" value="Genomic_DNA"/>
</dbReference>
<evidence type="ECO:0008006" key="13">
    <source>
        <dbReference type="Google" id="ProtNLM"/>
    </source>
</evidence>
<evidence type="ECO:0000256" key="4">
    <source>
        <dbReference type="ARBA" id="ARBA00022989"/>
    </source>
</evidence>
<feature type="region of interest" description="Disordered" evidence="9">
    <location>
        <begin position="1"/>
        <end position="38"/>
    </location>
</feature>
<keyword evidence="4 10" id="KW-1133">Transmembrane helix</keyword>
<evidence type="ECO:0000256" key="9">
    <source>
        <dbReference type="SAM" id="MobiDB-lite"/>
    </source>
</evidence>
<evidence type="ECO:0000256" key="1">
    <source>
        <dbReference type="ARBA" id="ARBA00004167"/>
    </source>
</evidence>
<evidence type="ECO:0000313" key="11">
    <source>
        <dbReference type="EMBL" id="KAK4171322.1"/>
    </source>
</evidence>
<proteinExistence type="inferred from homology"/>
<comment type="similarity">
    <text evidence="8">Belongs to the ustYa family.</text>
</comment>
<organism evidence="11 12">
    <name type="scientific">Triangularia setosa</name>
    <dbReference type="NCBI Taxonomy" id="2587417"/>
    <lineage>
        <taxon>Eukaryota</taxon>
        <taxon>Fungi</taxon>
        <taxon>Dikarya</taxon>
        <taxon>Ascomycota</taxon>
        <taxon>Pezizomycotina</taxon>
        <taxon>Sordariomycetes</taxon>
        <taxon>Sordariomycetidae</taxon>
        <taxon>Sordariales</taxon>
        <taxon>Podosporaceae</taxon>
        <taxon>Triangularia</taxon>
    </lineage>
</organism>
<evidence type="ECO:0000256" key="5">
    <source>
        <dbReference type="ARBA" id="ARBA00023026"/>
    </source>
</evidence>
<dbReference type="GO" id="GO:0043386">
    <property type="term" value="P:mycotoxin biosynthetic process"/>
    <property type="evidence" value="ECO:0007669"/>
    <property type="project" value="InterPro"/>
</dbReference>
<evidence type="ECO:0000256" key="6">
    <source>
        <dbReference type="ARBA" id="ARBA00023136"/>
    </source>
</evidence>
<comment type="caution">
    <text evidence="11">The sequence shown here is derived from an EMBL/GenBank/DDBJ whole genome shotgun (WGS) entry which is preliminary data.</text>
</comment>
<dbReference type="InterPro" id="IPR021765">
    <property type="entry name" value="UstYa-like"/>
</dbReference>
<keyword evidence="6 10" id="KW-0472">Membrane</keyword>
<dbReference type="GO" id="GO:0016020">
    <property type="term" value="C:membrane"/>
    <property type="evidence" value="ECO:0007669"/>
    <property type="project" value="UniProtKB-SubCell"/>
</dbReference>
<keyword evidence="3 10" id="KW-0812">Transmembrane</keyword>
<reference evidence="11" key="1">
    <citation type="journal article" date="2023" name="Mol. Phylogenet. Evol.">
        <title>Genome-scale phylogeny and comparative genomics of the fungal order Sordariales.</title>
        <authorList>
            <person name="Hensen N."/>
            <person name="Bonometti L."/>
            <person name="Westerberg I."/>
            <person name="Brannstrom I.O."/>
            <person name="Guillou S."/>
            <person name="Cros-Aarteil S."/>
            <person name="Calhoun S."/>
            <person name="Haridas S."/>
            <person name="Kuo A."/>
            <person name="Mondo S."/>
            <person name="Pangilinan J."/>
            <person name="Riley R."/>
            <person name="LaButti K."/>
            <person name="Andreopoulos B."/>
            <person name="Lipzen A."/>
            <person name="Chen C."/>
            <person name="Yan M."/>
            <person name="Daum C."/>
            <person name="Ng V."/>
            <person name="Clum A."/>
            <person name="Steindorff A."/>
            <person name="Ohm R.A."/>
            <person name="Martin F."/>
            <person name="Silar P."/>
            <person name="Natvig D.O."/>
            <person name="Lalanne C."/>
            <person name="Gautier V."/>
            <person name="Ament-Velasquez S.L."/>
            <person name="Kruys A."/>
            <person name="Hutchinson M.I."/>
            <person name="Powell A.J."/>
            <person name="Barry K."/>
            <person name="Miller A.N."/>
            <person name="Grigoriev I.V."/>
            <person name="Debuchy R."/>
            <person name="Gladieux P."/>
            <person name="Hiltunen Thoren M."/>
            <person name="Johannesson H."/>
        </authorList>
    </citation>
    <scope>NUCLEOTIDE SEQUENCE</scope>
    <source>
        <strain evidence="11">CBS 892.96</strain>
    </source>
</reference>
<feature type="transmembrane region" description="Helical" evidence="10">
    <location>
        <begin position="44"/>
        <end position="66"/>
    </location>
</feature>